<protein>
    <submittedName>
        <fullName evidence="3">Putative UDP-glucose epimerase YtcB</fullName>
    </submittedName>
</protein>
<keyword evidence="4" id="KW-1185">Reference proteome</keyword>
<dbReference type="PANTHER" id="PTHR43000">
    <property type="entry name" value="DTDP-D-GLUCOSE 4,6-DEHYDRATASE-RELATED"/>
    <property type="match status" value="1"/>
</dbReference>
<dbReference type="EMBL" id="BNJK01000001">
    <property type="protein sequence ID" value="GHO95663.1"/>
    <property type="molecule type" value="Genomic_DNA"/>
</dbReference>
<dbReference type="Gene3D" id="3.40.50.720">
    <property type="entry name" value="NAD(P)-binding Rossmann-like Domain"/>
    <property type="match status" value="1"/>
</dbReference>
<dbReference type="Gene3D" id="3.90.25.10">
    <property type="entry name" value="UDP-galactose 4-epimerase, domain 1"/>
    <property type="match status" value="1"/>
</dbReference>
<dbReference type="PRINTS" id="PR01713">
    <property type="entry name" value="NUCEPIMERASE"/>
</dbReference>
<reference evidence="3" key="1">
    <citation type="submission" date="2020-10" db="EMBL/GenBank/DDBJ databases">
        <title>Taxonomic study of unclassified bacteria belonging to the class Ktedonobacteria.</title>
        <authorList>
            <person name="Yabe S."/>
            <person name="Wang C.M."/>
            <person name="Zheng Y."/>
            <person name="Sakai Y."/>
            <person name="Cavaletti L."/>
            <person name="Monciardini P."/>
            <person name="Donadio S."/>
        </authorList>
    </citation>
    <scope>NUCLEOTIDE SEQUENCE</scope>
    <source>
        <strain evidence="3">ID150040</strain>
    </source>
</reference>
<dbReference type="InterPro" id="IPR001509">
    <property type="entry name" value="Epimerase_deHydtase"/>
</dbReference>
<comment type="caution">
    <text evidence="3">The sequence shown here is derived from an EMBL/GenBank/DDBJ whole genome shotgun (WGS) entry which is preliminary data.</text>
</comment>
<dbReference type="InterPro" id="IPR036291">
    <property type="entry name" value="NAD(P)-bd_dom_sf"/>
</dbReference>
<accession>A0A8J3N4N8</accession>
<evidence type="ECO:0000259" key="2">
    <source>
        <dbReference type="Pfam" id="PF01370"/>
    </source>
</evidence>
<gene>
    <name evidence="3" type="primary">ytcB</name>
    <name evidence="3" type="ORF">KSF_057110</name>
</gene>
<evidence type="ECO:0000313" key="4">
    <source>
        <dbReference type="Proteomes" id="UP000597444"/>
    </source>
</evidence>
<evidence type="ECO:0000256" key="1">
    <source>
        <dbReference type="ARBA" id="ARBA00007637"/>
    </source>
</evidence>
<dbReference type="SUPFAM" id="SSF51735">
    <property type="entry name" value="NAD(P)-binding Rossmann-fold domains"/>
    <property type="match status" value="1"/>
</dbReference>
<organism evidence="3 4">
    <name type="scientific">Reticulibacter mediterranei</name>
    <dbReference type="NCBI Taxonomy" id="2778369"/>
    <lineage>
        <taxon>Bacteria</taxon>
        <taxon>Bacillati</taxon>
        <taxon>Chloroflexota</taxon>
        <taxon>Ktedonobacteria</taxon>
        <taxon>Ktedonobacterales</taxon>
        <taxon>Reticulibacteraceae</taxon>
        <taxon>Reticulibacter</taxon>
    </lineage>
</organism>
<dbReference type="Proteomes" id="UP000597444">
    <property type="component" value="Unassembled WGS sequence"/>
</dbReference>
<dbReference type="AlphaFoldDB" id="A0A8J3N4N8"/>
<proteinExistence type="inferred from homology"/>
<evidence type="ECO:0000313" key="3">
    <source>
        <dbReference type="EMBL" id="GHO95663.1"/>
    </source>
</evidence>
<comment type="similarity">
    <text evidence="1">Belongs to the NAD(P)-dependent epimerase/dehydratase family.</text>
</comment>
<name>A0A8J3N4N8_9CHLR</name>
<sequence length="325" mass="36190">MRCLITGVAGFVGSHLAERLLADGHEVYGIDAFIDYYPRALKENNLQGLRTQKRFRFLEKDLLHIDFPPLLAGIDWIFHQAAQAGVRASWGQEFGRYVDCNVLATQRLLEATLEVGTIQRFVYASSSSVYGDTNILPVTETAPLNPFSPYGMTKLAGEHLCSLYHHNFGLPTVSLRYFTVYGPRQRPDMAFHRFCKAIVERQPIHIYGDGQQTRDFTYISDIVEANIQAASSEKAIGKVMNIAGGSRVKLEQVVQALREISGLPVAIAFDNKQHGDVKHTFADIECARQLIGYNPKVSLRTGLAQEFAYIASLYGDSQDVQASIA</sequence>
<feature type="domain" description="NAD-dependent epimerase/dehydratase" evidence="2">
    <location>
        <begin position="4"/>
        <end position="243"/>
    </location>
</feature>
<dbReference type="Pfam" id="PF01370">
    <property type="entry name" value="Epimerase"/>
    <property type="match status" value="1"/>
</dbReference>
<dbReference type="RefSeq" id="WP_220206332.1">
    <property type="nucleotide sequence ID" value="NZ_BNJK01000001.1"/>
</dbReference>